<feature type="non-terminal residue" evidence="2">
    <location>
        <position position="1"/>
    </location>
</feature>
<evidence type="ECO:0000313" key="2">
    <source>
        <dbReference type="EMBL" id="CAA9551184.1"/>
    </source>
</evidence>
<name>A0A6J4UJM8_9BACT</name>
<feature type="region of interest" description="Disordered" evidence="1">
    <location>
        <begin position="1"/>
        <end position="51"/>
    </location>
</feature>
<dbReference type="EMBL" id="CADCWE010000192">
    <property type="protein sequence ID" value="CAA9551184.1"/>
    <property type="molecule type" value="Genomic_DNA"/>
</dbReference>
<feature type="non-terminal residue" evidence="2">
    <location>
        <position position="51"/>
    </location>
</feature>
<accession>A0A6J4UJM8</accession>
<dbReference type="AlphaFoldDB" id="A0A6J4UJM8"/>
<organism evidence="2">
    <name type="scientific">uncultured Thermomicrobiales bacterium</name>
    <dbReference type="NCBI Taxonomy" id="1645740"/>
    <lineage>
        <taxon>Bacteria</taxon>
        <taxon>Pseudomonadati</taxon>
        <taxon>Thermomicrobiota</taxon>
        <taxon>Thermomicrobia</taxon>
        <taxon>Thermomicrobiales</taxon>
        <taxon>environmental samples</taxon>
    </lineage>
</organism>
<sequence length="51" mass="5122">DRARTGGRADAGVPSRQSSSTYTLGPNGAGAGPDAARGSATPDRRRLGRPV</sequence>
<gene>
    <name evidence="2" type="ORF">AVDCRST_MAG73-2933</name>
</gene>
<protein>
    <submittedName>
        <fullName evidence="2">Uncharacterized protein</fullName>
    </submittedName>
</protein>
<feature type="compositionally biased region" description="Polar residues" evidence="1">
    <location>
        <begin position="15"/>
        <end position="24"/>
    </location>
</feature>
<evidence type="ECO:0000256" key="1">
    <source>
        <dbReference type="SAM" id="MobiDB-lite"/>
    </source>
</evidence>
<proteinExistence type="predicted"/>
<reference evidence="2" key="1">
    <citation type="submission" date="2020-02" db="EMBL/GenBank/DDBJ databases">
        <authorList>
            <person name="Meier V. D."/>
        </authorList>
    </citation>
    <scope>NUCLEOTIDE SEQUENCE</scope>
    <source>
        <strain evidence="2">AVDCRST_MAG73</strain>
    </source>
</reference>